<dbReference type="EMBL" id="JTDI01000001">
    <property type="protein sequence ID" value="KHK93419.1"/>
    <property type="molecule type" value="Genomic_DNA"/>
</dbReference>
<dbReference type="Gene3D" id="1.20.120.1490">
    <property type="match status" value="1"/>
</dbReference>
<keyword evidence="3" id="KW-1185">Reference proteome</keyword>
<dbReference type="RefSeq" id="WP_039279454.1">
    <property type="nucleotide sequence ID" value="NZ_JTDI01000001.1"/>
</dbReference>
<sequence>MKISGFQLLLAILLAVAAGCIGAFAANEWRQSSHPQTLHDFVHDELDLDAEQNSRLEQLETSFAVERKELDLSLRAANVRLAAAMDEEHDYGPKVAAAIDDVHARMGDLQKVTVRHVFAMRALLDPEQQRRFDHQVALSLTGEPGE</sequence>
<evidence type="ECO:0000313" key="2">
    <source>
        <dbReference type="EMBL" id="KHK93419.1"/>
    </source>
</evidence>
<dbReference type="OrthoDB" id="7450844at2"/>
<dbReference type="PROSITE" id="PS51257">
    <property type="entry name" value="PROKAR_LIPOPROTEIN"/>
    <property type="match status" value="1"/>
</dbReference>
<gene>
    <name evidence="2" type="ORF">LK12_03855</name>
</gene>
<name>A0A0B1ZVC3_9SPHN</name>
<evidence type="ECO:0000256" key="1">
    <source>
        <dbReference type="SAM" id="SignalP"/>
    </source>
</evidence>
<evidence type="ECO:0000313" key="3">
    <source>
        <dbReference type="Proteomes" id="UP000031057"/>
    </source>
</evidence>
<feature type="signal peptide" evidence="1">
    <location>
        <begin position="1"/>
        <end position="25"/>
    </location>
</feature>
<reference evidence="2 3" key="1">
    <citation type="submission" date="2014-10" db="EMBL/GenBank/DDBJ databases">
        <title>Genome sequence of Novosphingobium malaysiense MUSC 273(T).</title>
        <authorList>
            <person name="Lee L.-H."/>
        </authorList>
    </citation>
    <scope>NUCLEOTIDE SEQUENCE [LARGE SCALE GENOMIC DNA]</scope>
    <source>
        <strain evidence="2 3">MUSC 273</strain>
    </source>
</reference>
<dbReference type="AlphaFoldDB" id="A0A0B1ZVC3"/>
<proteinExistence type="predicted"/>
<protein>
    <submittedName>
        <fullName evidence="2">Heavy metal resistance protein</fullName>
    </submittedName>
</protein>
<feature type="chain" id="PRO_5002084986" evidence="1">
    <location>
        <begin position="26"/>
        <end position="146"/>
    </location>
</feature>
<dbReference type="STRING" id="1348853.LK12_03855"/>
<organism evidence="2 3">
    <name type="scientific">Novosphingobium malaysiense</name>
    <dbReference type="NCBI Taxonomy" id="1348853"/>
    <lineage>
        <taxon>Bacteria</taxon>
        <taxon>Pseudomonadati</taxon>
        <taxon>Pseudomonadota</taxon>
        <taxon>Alphaproteobacteria</taxon>
        <taxon>Sphingomonadales</taxon>
        <taxon>Sphingomonadaceae</taxon>
        <taxon>Novosphingobium</taxon>
    </lineage>
</organism>
<accession>A0A0B1ZVC3</accession>
<dbReference type="Proteomes" id="UP000031057">
    <property type="component" value="Unassembled WGS sequence"/>
</dbReference>
<comment type="caution">
    <text evidence="2">The sequence shown here is derived from an EMBL/GenBank/DDBJ whole genome shotgun (WGS) entry which is preliminary data.</text>
</comment>
<keyword evidence="1" id="KW-0732">Signal</keyword>
<dbReference type="Pfam" id="PF13801">
    <property type="entry name" value="Metal_resist"/>
    <property type="match status" value="1"/>
</dbReference>
<dbReference type="InterPro" id="IPR025961">
    <property type="entry name" value="Metal_resist"/>
</dbReference>